<sequence>MSQGKQENFISRIVTCDETWIRQCDPETYSGLCITHLAREKCRNPVFHIFLEQSRTSPGDAAQVRPRHLCSKTLQGARKKEHDAQAPSTFLRPLQRKHRRVQNTSRCPDKPNKEAFSDDRRMTEYMEHPCPPSTPHAPQTPILRTKELAVCIRTALTPRPRSWCLTLDQ</sequence>
<protein>
    <submittedName>
        <fullName evidence="2">Uncharacterized protein</fullName>
    </submittedName>
</protein>
<keyword evidence="3" id="KW-1185">Reference proteome</keyword>
<comment type="caution">
    <text evidence="2">The sequence shown here is derived from an EMBL/GenBank/DDBJ whole genome shotgun (WGS) entry which is preliminary data.</text>
</comment>
<evidence type="ECO:0000313" key="2">
    <source>
        <dbReference type="EMBL" id="GBP48057.1"/>
    </source>
</evidence>
<gene>
    <name evidence="2" type="ORF">EVAR_85669_1</name>
</gene>
<name>A0A4C1WD52_EUMVA</name>
<proteinExistence type="predicted"/>
<evidence type="ECO:0000313" key="3">
    <source>
        <dbReference type="Proteomes" id="UP000299102"/>
    </source>
</evidence>
<dbReference type="Proteomes" id="UP000299102">
    <property type="component" value="Unassembled WGS sequence"/>
</dbReference>
<organism evidence="2 3">
    <name type="scientific">Eumeta variegata</name>
    <name type="common">Bagworm moth</name>
    <name type="synonym">Eumeta japonica</name>
    <dbReference type="NCBI Taxonomy" id="151549"/>
    <lineage>
        <taxon>Eukaryota</taxon>
        <taxon>Metazoa</taxon>
        <taxon>Ecdysozoa</taxon>
        <taxon>Arthropoda</taxon>
        <taxon>Hexapoda</taxon>
        <taxon>Insecta</taxon>
        <taxon>Pterygota</taxon>
        <taxon>Neoptera</taxon>
        <taxon>Endopterygota</taxon>
        <taxon>Lepidoptera</taxon>
        <taxon>Glossata</taxon>
        <taxon>Ditrysia</taxon>
        <taxon>Tineoidea</taxon>
        <taxon>Psychidae</taxon>
        <taxon>Oiketicinae</taxon>
        <taxon>Eumeta</taxon>
    </lineage>
</organism>
<dbReference type="EMBL" id="BGZK01000516">
    <property type="protein sequence ID" value="GBP48057.1"/>
    <property type="molecule type" value="Genomic_DNA"/>
</dbReference>
<reference evidence="2 3" key="1">
    <citation type="journal article" date="2019" name="Commun. Biol.">
        <title>The bagworm genome reveals a unique fibroin gene that provides high tensile strength.</title>
        <authorList>
            <person name="Kono N."/>
            <person name="Nakamura H."/>
            <person name="Ohtoshi R."/>
            <person name="Tomita M."/>
            <person name="Numata K."/>
            <person name="Arakawa K."/>
        </authorList>
    </citation>
    <scope>NUCLEOTIDE SEQUENCE [LARGE SCALE GENOMIC DNA]</scope>
</reference>
<feature type="region of interest" description="Disordered" evidence="1">
    <location>
        <begin position="96"/>
        <end position="115"/>
    </location>
</feature>
<dbReference type="AlphaFoldDB" id="A0A4C1WD52"/>
<evidence type="ECO:0000256" key="1">
    <source>
        <dbReference type="SAM" id="MobiDB-lite"/>
    </source>
</evidence>
<accession>A0A4C1WD52</accession>